<feature type="compositionally biased region" description="Low complexity" evidence="1">
    <location>
        <begin position="771"/>
        <end position="784"/>
    </location>
</feature>
<accession>A0A180GF68</accession>
<evidence type="ECO:0000256" key="1">
    <source>
        <dbReference type="SAM" id="MobiDB-lite"/>
    </source>
</evidence>
<feature type="compositionally biased region" description="Basic and acidic residues" evidence="1">
    <location>
        <begin position="816"/>
        <end position="828"/>
    </location>
</feature>
<dbReference type="Proteomes" id="UP000005240">
    <property type="component" value="Unassembled WGS sequence"/>
</dbReference>
<proteinExistence type="predicted"/>
<dbReference type="AlphaFoldDB" id="A0A180GF68"/>
<keyword evidence="4" id="KW-1185">Reference proteome</keyword>
<protein>
    <submittedName>
        <fullName evidence="2 3">Uncharacterized protein</fullName>
    </submittedName>
</protein>
<dbReference type="PANTHER" id="PTHR34365:SF7">
    <property type="entry name" value="GLYCINE-RICH DOMAIN-CONTAINING PROTEIN 1"/>
    <property type="match status" value="1"/>
</dbReference>
<feature type="compositionally biased region" description="Polar residues" evidence="1">
    <location>
        <begin position="398"/>
        <end position="415"/>
    </location>
</feature>
<dbReference type="PANTHER" id="PTHR34365">
    <property type="entry name" value="ENOLASE (DUF1399)"/>
    <property type="match status" value="1"/>
</dbReference>
<dbReference type="EMBL" id="ADAS02000098">
    <property type="protein sequence ID" value="OAV90583.1"/>
    <property type="molecule type" value="Genomic_DNA"/>
</dbReference>
<feature type="compositionally biased region" description="Polar residues" evidence="1">
    <location>
        <begin position="751"/>
        <end position="760"/>
    </location>
</feature>
<feature type="region of interest" description="Disordered" evidence="1">
    <location>
        <begin position="1"/>
        <end position="48"/>
    </location>
</feature>
<evidence type="ECO:0000313" key="3">
    <source>
        <dbReference type="EnsemblFungi" id="PTTG_28263-t43_1-p1"/>
    </source>
</evidence>
<evidence type="ECO:0000313" key="4">
    <source>
        <dbReference type="Proteomes" id="UP000005240"/>
    </source>
</evidence>
<organism evidence="2">
    <name type="scientific">Puccinia triticina (isolate 1-1 / race 1 (BBBD))</name>
    <name type="common">Brown leaf rust fungus</name>
    <dbReference type="NCBI Taxonomy" id="630390"/>
    <lineage>
        <taxon>Eukaryota</taxon>
        <taxon>Fungi</taxon>
        <taxon>Dikarya</taxon>
        <taxon>Basidiomycota</taxon>
        <taxon>Pucciniomycotina</taxon>
        <taxon>Pucciniomycetes</taxon>
        <taxon>Pucciniales</taxon>
        <taxon>Pucciniaceae</taxon>
        <taxon>Puccinia</taxon>
    </lineage>
</organism>
<reference evidence="2" key="1">
    <citation type="submission" date="2009-11" db="EMBL/GenBank/DDBJ databases">
        <authorList>
            <consortium name="The Broad Institute Genome Sequencing Platform"/>
            <person name="Ward D."/>
            <person name="Feldgarden M."/>
            <person name="Earl A."/>
            <person name="Young S.K."/>
            <person name="Zeng Q."/>
            <person name="Koehrsen M."/>
            <person name="Alvarado L."/>
            <person name="Berlin A."/>
            <person name="Bochicchio J."/>
            <person name="Borenstein D."/>
            <person name="Chapman S.B."/>
            <person name="Chen Z."/>
            <person name="Engels R."/>
            <person name="Freedman E."/>
            <person name="Gellesch M."/>
            <person name="Goldberg J."/>
            <person name="Griggs A."/>
            <person name="Gujja S."/>
            <person name="Heilman E."/>
            <person name="Heiman D."/>
            <person name="Hepburn T."/>
            <person name="Howarth C."/>
            <person name="Jen D."/>
            <person name="Larson L."/>
            <person name="Lewis B."/>
            <person name="Mehta T."/>
            <person name="Park D."/>
            <person name="Pearson M."/>
            <person name="Roberts A."/>
            <person name="Saif S."/>
            <person name="Shea T."/>
            <person name="Shenoy N."/>
            <person name="Sisk P."/>
            <person name="Stolte C."/>
            <person name="Sykes S."/>
            <person name="Thomson T."/>
            <person name="Walk T."/>
            <person name="White J."/>
            <person name="Yandava C."/>
            <person name="Izard J."/>
            <person name="Baranova O.V."/>
            <person name="Blanton J.M."/>
            <person name="Tanner A.C."/>
            <person name="Dewhirst F.E."/>
            <person name="Haas B."/>
            <person name="Nusbaum C."/>
            <person name="Birren B."/>
        </authorList>
    </citation>
    <scope>NUCLEOTIDE SEQUENCE [LARGE SCALE GENOMIC DNA]</scope>
    <source>
        <strain evidence="2">1-1 BBBD Race 1</strain>
    </source>
</reference>
<reference evidence="2" key="2">
    <citation type="submission" date="2016-05" db="EMBL/GenBank/DDBJ databases">
        <title>Comparative analysis highlights variable genome content of wheat rusts and divergence of the mating loci.</title>
        <authorList>
            <person name="Cuomo C.A."/>
            <person name="Bakkeren G."/>
            <person name="Szabo L."/>
            <person name="Khalil H."/>
            <person name="Joly D."/>
            <person name="Goldberg J."/>
            <person name="Young S."/>
            <person name="Zeng Q."/>
            <person name="Fellers J."/>
        </authorList>
    </citation>
    <scope>NUCLEOTIDE SEQUENCE [LARGE SCALE GENOMIC DNA]</scope>
    <source>
        <strain evidence="2">1-1 BBBD Race 1</strain>
    </source>
</reference>
<reference evidence="3 4" key="3">
    <citation type="journal article" date="2017" name="G3 (Bethesda)">
        <title>Comparative analysis highlights variable genome content of wheat rusts and divergence of the mating loci.</title>
        <authorList>
            <person name="Cuomo C.A."/>
            <person name="Bakkeren G."/>
            <person name="Khalil H.B."/>
            <person name="Panwar V."/>
            <person name="Joly D."/>
            <person name="Linning R."/>
            <person name="Sakthikumar S."/>
            <person name="Song X."/>
            <person name="Adiconis X."/>
            <person name="Fan L."/>
            <person name="Goldberg J.M."/>
            <person name="Levin J.Z."/>
            <person name="Young S."/>
            <person name="Zeng Q."/>
            <person name="Anikster Y."/>
            <person name="Bruce M."/>
            <person name="Wang M."/>
            <person name="Yin C."/>
            <person name="McCallum B."/>
            <person name="Szabo L.J."/>
            <person name="Hulbert S."/>
            <person name="Chen X."/>
            <person name="Fellers J.P."/>
        </authorList>
    </citation>
    <scope>NUCLEOTIDE SEQUENCE</scope>
    <source>
        <strain evidence="3">isolate 1-1 / race 1 (BBBD)</strain>
        <strain evidence="4">Isolate 1-1 / race 1 (BBBD)</strain>
    </source>
</reference>
<feature type="region of interest" description="Disordered" evidence="1">
    <location>
        <begin position="738"/>
        <end position="788"/>
    </location>
</feature>
<gene>
    <name evidence="2" type="ORF">PTTG_28263</name>
</gene>
<sequence>MTLKAVHKRRSIQVGAPLSLPAATPQKPAEKNGNWDHPPPKTAAHPEPACNAHKKKRLSASCSLTNRQKNNKNPVVVSPESQTKRGEQVVMMEHLKEEHHAEILRIKTHLNLIHSFNLLVNLSRLTLLSFNSPAITQDAQPPLGEQSGQVTVDLDKSNKDTNGREDDEALEASFYHLALFRFELWLGRIADHLPKSLYKFKRPAQKTNSHFKKEEYDIELTLDYLPPLDVLFVWYSYCLNSRNYYEDGFRLYPILKHLQFPLELAASEYDLFCPKTNVEKLGAASQISEEDAQQLINSIKQLSDHGHAGITLKDGKHFRNPSALLGLLSPKSFNSTAGSNARKLWISLTNTDFNIINFIKTPSFRTFICPQCDDTIESPFYVKDPQTNTVKVTDSCWSYSSPKTHQSPRKSTSSTVEDDHGPGCGQQESQGDHSENPRVIHPVGSHKNQGKLKCMNCDWTGIKQDLSLHKFASEFKFSSEHLCLKTTQDAVNCLAGTLTTLDDLTDTKNAIKFNILFLKEKDELPRIYTEHGRLMDDCLYHLTQIRHSLNLKILNNKLVPTRERFKIKNCFHNLLKSYAVPEPFSVDLIRSMQLETFFIKKMVHLGWTDINPSQHGSQPGKVRASELDGRFQSCLSRYNAFSSLASTINPLQVLIPTFDIDLAWKTDRLRGIEYTESMMQTNKNMISHPNELDLDKSKYLAHFRLTSALWISRYHIGYSRYPAPFVKIDRRQDWLKKATREPTPPPESPSVTKDSSQTGSARDRPPILAATTRSPTSSSTTCSTHRPDNSQFVEHQQVALNPPIISSLEPALLSPNDDHQGDRNDHPQGHSVMENISRNSEKGKQVIKDTSQLLARVDSKIVDDHIEGIKNGHPDKGKQVAQPEDDDSDSSSVATKFSVESLAISDSSPSPSQQIHRTASQQYARKIYLEYTRPTPISAADFTRIQEDVATLVPSPEQPHFSSWVCYSINEDTIGLLAHLDPPGDR</sequence>
<dbReference type="OrthoDB" id="2684236at2759"/>
<evidence type="ECO:0000313" key="2">
    <source>
        <dbReference type="EMBL" id="OAV90583.1"/>
    </source>
</evidence>
<feature type="compositionally biased region" description="Basic and acidic residues" evidence="1">
    <location>
        <begin position="153"/>
        <end position="163"/>
    </location>
</feature>
<feature type="region of interest" description="Disordered" evidence="1">
    <location>
        <begin position="866"/>
        <end position="893"/>
    </location>
</feature>
<reference evidence="3" key="4">
    <citation type="submission" date="2025-05" db="UniProtKB">
        <authorList>
            <consortium name="EnsemblFungi"/>
        </authorList>
    </citation>
    <scope>IDENTIFICATION</scope>
    <source>
        <strain evidence="3">isolate 1-1 / race 1 (BBBD)</strain>
    </source>
</reference>
<feature type="compositionally biased region" description="Basic residues" evidence="1">
    <location>
        <begin position="1"/>
        <end position="11"/>
    </location>
</feature>
<dbReference type="InterPro" id="IPR009836">
    <property type="entry name" value="GRDP-like"/>
</dbReference>
<dbReference type="STRING" id="630390.A0A180GF68"/>
<feature type="region of interest" description="Disordered" evidence="1">
    <location>
        <begin position="808"/>
        <end position="847"/>
    </location>
</feature>
<feature type="region of interest" description="Disordered" evidence="1">
    <location>
        <begin position="398"/>
        <end position="449"/>
    </location>
</feature>
<name>A0A180GF68_PUCT1</name>
<feature type="region of interest" description="Disordered" evidence="1">
    <location>
        <begin position="136"/>
        <end position="163"/>
    </location>
</feature>
<dbReference type="EnsemblFungi" id="PTTG_28263-t43_1">
    <property type="protein sequence ID" value="PTTG_28263-t43_1-p1"/>
    <property type="gene ID" value="PTTG_28263"/>
</dbReference>
<dbReference type="VEuPathDB" id="FungiDB:PTTG_28263"/>
<feature type="compositionally biased region" description="Basic and acidic residues" evidence="1">
    <location>
        <begin position="866"/>
        <end position="878"/>
    </location>
</feature>